<dbReference type="Proteomes" id="UP000225972">
    <property type="component" value="Unassembled WGS sequence"/>
</dbReference>
<keyword evidence="3" id="KW-0813">Transport</keyword>
<gene>
    <name evidence="10" type="ORF">TRP8649_00378</name>
</gene>
<dbReference type="Pfam" id="PF14537">
    <property type="entry name" value="Cytochrom_c3_2"/>
    <property type="match status" value="1"/>
</dbReference>
<keyword evidence="5" id="KW-0479">Metal-binding</keyword>
<evidence type="ECO:0000256" key="4">
    <source>
        <dbReference type="ARBA" id="ARBA00022617"/>
    </source>
</evidence>
<keyword evidence="8" id="KW-0408">Iron</keyword>
<dbReference type="SUPFAM" id="SSF48695">
    <property type="entry name" value="Multiheme cytochromes"/>
    <property type="match status" value="1"/>
</dbReference>
<evidence type="ECO:0000313" key="11">
    <source>
        <dbReference type="Proteomes" id="UP000225972"/>
    </source>
</evidence>
<name>A0A238J7E8_9RHOB</name>
<proteinExistence type="predicted"/>
<accession>A0A238J7E8</accession>
<keyword evidence="11" id="KW-1185">Reference proteome</keyword>
<organism evidence="10 11">
    <name type="scientific">Pelagimonas phthalicica</name>
    <dbReference type="NCBI Taxonomy" id="1037362"/>
    <lineage>
        <taxon>Bacteria</taxon>
        <taxon>Pseudomonadati</taxon>
        <taxon>Pseudomonadota</taxon>
        <taxon>Alphaproteobacteria</taxon>
        <taxon>Rhodobacterales</taxon>
        <taxon>Roseobacteraceae</taxon>
        <taxon>Pelagimonas</taxon>
    </lineage>
</organism>
<reference evidence="11" key="1">
    <citation type="submission" date="2017-05" db="EMBL/GenBank/DDBJ databases">
        <authorList>
            <person name="Rodrigo-Torres L."/>
            <person name="Arahal R. D."/>
            <person name="Lucena T."/>
        </authorList>
    </citation>
    <scope>NUCLEOTIDE SEQUENCE [LARGE SCALE GENOMIC DNA]</scope>
    <source>
        <strain evidence="11">CECT 8649</strain>
    </source>
</reference>
<dbReference type="OrthoDB" id="9814800at2"/>
<dbReference type="InterPro" id="IPR012286">
    <property type="entry name" value="Tetrahaem_cytochrome"/>
</dbReference>
<evidence type="ECO:0000256" key="3">
    <source>
        <dbReference type="ARBA" id="ARBA00022448"/>
    </source>
</evidence>
<dbReference type="GO" id="GO:0030313">
    <property type="term" value="C:cell envelope"/>
    <property type="evidence" value="ECO:0007669"/>
    <property type="project" value="UniProtKB-SubCell"/>
</dbReference>
<dbReference type="EMBL" id="FXXP01000001">
    <property type="protein sequence ID" value="SMX26305.1"/>
    <property type="molecule type" value="Genomic_DNA"/>
</dbReference>
<evidence type="ECO:0000256" key="1">
    <source>
        <dbReference type="ARBA" id="ARBA00001926"/>
    </source>
</evidence>
<comment type="subcellular location">
    <subcellularLocation>
        <location evidence="2">Cell envelope</location>
    </subcellularLocation>
</comment>
<evidence type="ECO:0000256" key="5">
    <source>
        <dbReference type="ARBA" id="ARBA00022723"/>
    </source>
</evidence>
<evidence type="ECO:0000256" key="6">
    <source>
        <dbReference type="ARBA" id="ARBA00022729"/>
    </source>
</evidence>
<keyword evidence="4" id="KW-0349">Heme</keyword>
<dbReference type="AlphaFoldDB" id="A0A238J7E8"/>
<dbReference type="PANTHER" id="PTHR35038">
    <property type="entry name" value="DISSIMILATORY SULFITE REDUCTASE SIRA"/>
    <property type="match status" value="1"/>
</dbReference>
<dbReference type="Gene3D" id="1.10.780.10">
    <property type="entry name" value="Hydroxylamine Oxidoreductase, Chain A, domain 1"/>
    <property type="match status" value="1"/>
</dbReference>
<keyword evidence="6" id="KW-0732">Signal</keyword>
<evidence type="ECO:0000256" key="8">
    <source>
        <dbReference type="ARBA" id="ARBA00023004"/>
    </source>
</evidence>
<evidence type="ECO:0000259" key="9">
    <source>
        <dbReference type="Pfam" id="PF14537"/>
    </source>
</evidence>
<dbReference type="InterPro" id="IPR051829">
    <property type="entry name" value="Multiheme_Cytochr_ET"/>
</dbReference>
<dbReference type="PANTHER" id="PTHR35038:SF8">
    <property type="entry name" value="C-TYPE POLYHEME CYTOCHROME OMCC"/>
    <property type="match status" value="1"/>
</dbReference>
<protein>
    <submittedName>
        <fullName evidence="10">Doubled CXXCH motif (Paired_CXXCH_1)</fullName>
    </submittedName>
</protein>
<keyword evidence="7" id="KW-0249">Electron transport</keyword>
<dbReference type="RefSeq" id="WP_099242057.1">
    <property type="nucleotide sequence ID" value="NZ_FXXP01000001.1"/>
</dbReference>
<comment type="cofactor">
    <cofactor evidence="1">
        <name>heme c</name>
        <dbReference type="ChEBI" id="CHEBI:61717"/>
    </cofactor>
</comment>
<dbReference type="InterPro" id="IPR036280">
    <property type="entry name" value="Multihaem_cyt_sf"/>
</dbReference>
<dbReference type="GO" id="GO:0046872">
    <property type="term" value="F:metal ion binding"/>
    <property type="evidence" value="ECO:0007669"/>
    <property type="project" value="UniProtKB-KW"/>
</dbReference>
<evidence type="ECO:0000256" key="7">
    <source>
        <dbReference type="ARBA" id="ARBA00022982"/>
    </source>
</evidence>
<feature type="domain" description="Tetrahaem cytochrome" evidence="9">
    <location>
        <begin position="44"/>
        <end position="140"/>
    </location>
</feature>
<evidence type="ECO:0000313" key="10">
    <source>
        <dbReference type="EMBL" id="SMX26305.1"/>
    </source>
</evidence>
<sequence>MSRTVLLWGLWALLTGLGASAVFAALYINGDRSVLLPGQTAGAHHQLEIACETCHTAEPFASQAKVQKKLNKTCVTCHKDELKAGDDSHPKKKFTNPRMAAYWEEVDGRFCTTCHAEHVPEQTQPMMVTLQGDFCVSCHSKGDQDVRKNRESHAGLGFDTCASAGCHNYHDNRALYEDFLVKHSGKDWLAAHPVVEAAALPTAAKPVDQQEIATYLAAIEAPAADDAINHDWAGSAHAVANVTCNSCHAAEDTAWTDHPDQGVCADCHKSAAKSFSLGRHGMRGHSKISKPRDVEKRLKKLGLPDAPEFLVSAIETYLADPSQPEVMTVQEARVDLKAEAHGEGMTCNSCHLPHREEPDHSAVTACLTCHNDDHSLSYLDSPHHNLWQAELTGNAVPGSGVTCATCHMPQSEKKGLAVTNHNQNDNLRPNEKMIRSVCLTCHSLEFAIDALADPALVSSNFSGQPTRHIESIDWALKRVEPSEQGANQ</sequence>
<evidence type="ECO:0000256" key="2">
    <source>
        <dbReference type="ARBA" id="ARBA00004196"/>
    </source>
</evidence>
<dbReference type="Gene3D" id="1.10.1130.10">
    <property type="entry name" value="Flavocytochrome C3, Chain A"/>
    <property type="match status" value="2"/>
</dbReference>